<dbReference type="HAMAP" id="MF_00321">
    <property type="entry name" value="GTPase_EngB"/>
    <property type="match status" value="1"/>
</dbReference>
<evidence type="ECO:0000313" key="12">
    <source>
        <dbReference type="EMBL" id="MFH6984197.1"/>
    </source>
</evidence>
<feature type="domain" description="EngB-type G" evidence="11">
    <location>
        <begin position="23"/>
        <end position="201"/>
    </location>
</feature>
<evidence type="ECO:0000256" key="9">
    <source>
        <dbReference type="ARBA" id="ARBA00023306"/>
    </source>
</evidence>
<dbReference type="InterPro" id="IPR027417">
    <property type="entry name" value="P-loop_NTPase"/>
</dbReference>
<gene>
    <name evidence="12" type="primary">yihA</name>
    <name evidence="10" type="synonym">engB</name>
    <name evidence="12" type="ORF">ACHKAR_12150</name>
</gene>
<protein>
    <recommendedName>
        <fullName evidence="10">Probable GTP-binding protein EngB</fullName>
    </recommendedName>
</protein>
<sequence length="201" mass="22509">MKPIKSAEFIKSSAEVGECPAGDKPEYAFIGRSNVGKSSLINLLTNHSKLAKVSSKPGKTQLINHFLIDESWYLVDLPGYGWAKVSKSQKASWKKMIAGYFETRENLTNVFVLIDSRLEPQRIDLEFVTSLGQAGMPITLIFTKVDKRGANKAQSNIAAFRKILKKEWEELPLHFMTSTVTGQGKDDIIGYIREINEGIKE</sequence>
<dbReference type="RefSeq" id="WP_395417593.1">
    <property type="nucleotide sequence ID" value="NZ_JBIPKE010000017.1"/>
</dbReference>
<evidence type="ECO:0000256" key="5">
    <source>
        <dbReference type="ARBA" id="ARBA00022741"/>
    </source>
</evidence>
<evidence type="ECO:0000313" key="13">
    <source>
        <dbReference type="Proteomes" id="UP001610063"/>
    </source>
</evidence>
<dbReference type="NCBIfam" id="TIGR03598">
    <property type="entry name" value="GTPase_YsxC"/>
    <property type="match status" value="1"/>
</dbReference>
<accession>A0ABW7N990</accession>
<dbReference type="InterPro" id="IPR006073">
    <property type="entry name" value="GTP-bd"/>
</dbReference>
<evidence type="ECO:0000256" key="8">
    <source>
        <dbReference type="ARBA" id="ARBA00023210"/>
    </source>
</evidence>
<evidence type="ECO:0000256" key="3">
    <source>
        <dbReference type="ARBA" id="ARBA00022618"/>
    </source>
</evidence>
<evidence type="ECO:0000256" key="1">
    <source>
        <dbReference type="ARBA" id="ARBA00001946"/>
    </source>
</evidence>
<dbReference type="EMBL" id="JBIPKE010000017">
    <property type="protein sequence ID" value="MFH6984197.1"/>
    <property type="molecule type" value="Genomic_DNA"/>
</dbReference>
<dbReference type="PANTHER" id="PTHR11649:SF13">
    <property type="entry name" value="ENGB-TYPE G DOMAIN-CONTAINING PROTEIN"/>
    <property type="match status" value="1"/>
</dbReference>
<name>A0ABW7N990_9BACT</name>
<dbReference type="CDD" id="cd01876">
    <property type="entry name" value="YihA_EngB"/>
    <property type="match status" value="1"/>
</dbReference>
<dbReference type="PROSITE" id="PS51706">
    <property type="entry name" value="G_ENGB"/>
    <property type="match status" value="1"/>
</dbReference>
<evidence type="ECO:0000256" key="10">
    <source>
        <dbReference type="HAMAP-Rule" id="MF_00321"/>
    </source>
</evidence>
<organism evidence="12 13">
    <name type="scientific">Marinoscillum luteum</name>
    <dbReference type="NCBI Taxonomy" id="861051"/>
    <lineage>
        <taxon>Bacteria</taxon>
        <taxon>Pseudomonadati</taxon>
        <taxon>Bacteroidota</taxon>
        <taxon>Cytophagia</taxon>
        <taxon>Cytophagales</taxon>
        <taxon>Reichenbachiellaceae</taxon>
        <taxon>Marinoscillum</taxon>
    </lineage>
</organism>
<dbReference type="PANTHER" id="PTHR11649">
    <property type="entry name" value="MSS1/TRME-RELATED GTP-BINDING PROTEIN"/>
    <property type="match status" value="1"/>
</dbReference>
<keyword evidence="3 10" id="KW-0132">Cell division</keyword>
<keyword evidence="13" id="KW-1185">Reference proteome</keyword>
<keyword evidence="6" id="KW-0460">Magnesium</keyword>
<dbReference type="Pfam" id="PF01926">
    <property type="entry name" value="MMR_HSR1"/>
    <property type="match status" value="1"/>
</dbReference>
<dbReference type="InterPro" id="IPR030393">
    <property type="entry name" value="G_ENGB_dom"/>
</dbReference>
<dbReference type="InterPro" id="IPR019987">
    <property type="entry name" value="GTP-bd_ribosome_bio_YsxC"/>
</dbReference>
<comment type="similarity">
    <text evidence="2 10">Belongs to the TRAFAC class TrmE-Era-EngA-EngB-Septin-like GTPase superfamily. EngB GTPase family.</text>
</comment>
<comment type="cofactor">
    <cofactor evidence="1">
        <name>Mg(2+)</name>
        <dbReference type="ChEBI" id="CHEBI:18420"/>
    </cofactor>
</comment>
<dbReference type="Proteomes" id="UP001610063">
    <property type="component" value="Unassembled WGS sequence"/>
</dbReference>
<keyword evidence="8 10" id="KW-0717">Septation</keyword>
<comment type="caution">
    <text evidence="12">The sequence shown here is derived from an EMBL/GenBank/DDBJ whole genome shotgun (WGS) entry which is preliminary data.</text>
</comment>
<proteinExistence type="inferred from homology"/>
<keyword evidence="5 10" id="KW-0547">Nucleotide-binding</keyword>
<evidence type="ECO:0000256" key="6">
    <source>
        <dbReference type="ARBA" id="ARBA00022842"/>
    </source>
</evidence>
<evidence type="ECO:0000256" key="4">
    <source>
        <dbReference type="ARBA" id="ARBA00022723"/>
    </source>
</evidence>
<keyword evidence="9 10" id="KW-0131">Cell cycle</keyword>
<dbReference type="Gene3D" id="3.40.50.300">
    <property type="entry name" value="P-loop containing nucleotide triphosphate hydrolases"/>
    <property type="match status" value="1"/>
</dbReference>
<reference evidence="12 13" key="1">
    <citation type="journal article" date="2013" name="Int. J. Syst. Evol. Microbiol.">
        <title>Marinoscillum luteum sp. nov., isolated from marine sediment.</title>
        <authorList>
            <person name="Cha I.T."/>
            <person name="Park S.J."/>
            <person name="Kim S.J."/>
            <person name="Kim J.G."/>
            <person name="Jung M.Y."/>
            <person name="Shin K.S."/>
            <person name="Kwon K.K."/>
            <person name="Yang S.H."/>
            <person name="Seo Y.S."/>
            <person name="Rhee S.K."/>
        </authorList>
    </citation>
    <scope>NUCLEOTIDE SEQUENCE [LARGE SCALE GENOMIC DNA]</scope>
    <source>
        <strain evidence="12 13">KCTC 23939</strain>
    </source>
</reference>
<keyword evidence="7 10" id="KW-0342">GTP-binding</keyword>
<evidence type="ECO:0000256" key="7">
    <source>
        <dbReference type="ARBA" id="ARBA00023134"/>
    </source>
</evidence>
<dbReference type="SUPFAM" id="SSF52540">
    <property type="entry name" value="P-loop containing nucleoside triphosphate hydrolases"/>
    <property type="match status" value="1"/>
</dbReference>
<comment type="function">
    <text evidence="10">Necessary for normal cell division and for the maintenance of normal septation.</text>
</comment>
<evidence type="ECO:0000256" key="2">
    <source>
        <dbReference type="ARBA" id="ARBA00009638"/>
    </source>
</evidence>
<keyword evidence="4" id="KW-0479">Metal-binding</keyword>
<evidence type="ECO:0000259" key="11">
    <source>
        <dbReference type="PROSITE" id="PS51706"/>
    </source>
</evidence>